<name>A0A8J3DH89_9HYPH</name>
<dbReference type="Proteomes" id="UP000641137">
    <property type="component" value="Unassembled WGS sequence"/>
</dbReference>
<keyword evidence="3" id="KW-1185">Reference proteome</keyword>
<dbReference type="Pfam" id="PF13521">
    <property type="entry name" value="AAA_28"/>
    <property type="match status" value="1"/>
</dbReference>
<dbReference type="InterPro" id="IPR038727">
    <property type="entry name" value="NadR/Ttd14_AAA_dom"/>
</dbReference>
<comment type="caution">
    <text evidence="2">The sequence shown here is derived from an EMBL/GenBank/DDBJ whole genome shotgun (WGS) entry which is preliminary data.</text>
</comment>
<evidence type="ECO:0000259" key="1">
    <source>
        <dbReference type="Pfam" id="PF13521"/>
    </source>
</evidence>
<evidence type="ECO:0000313" key="3">
    <source>
        <dbReference type="Proteomes" id="UP000641137"/>
    </source>
</evidence>
<accession>A0A8J3DH89</accession>
<sequence>MRNPLLIVLSGCSGGGKSTILDALRNKGFPTIDEPGRRIVRHEMKQGGKSLPWDDPEAFARAAIDLAIEDHEAARAQGGVVFFDRSLIDAASFLRVVTGEESTSLIERYPYARSVFLTPPWQEIYVTDAERKHGFDDAIAEYERLVRDYSALGYEPIILPKTGVRERVDFILDALEA</sequence>
<proteinExistence type="predicted"/>
<dbReference type="AlphaFoldDB" id="A0A8J3DH89"/>
<dbReference type="EMBL" id="BMZO01000003">
    <property type="protein sequence ID" value="GHC66821.1"/>
    <property type="molecule type" value="Genomic_DNA"/>
</dbReference>
<dbReference type="RefSeq" id="WP_189488578.1">
    <property type="nucleotide sequence ID" value="NZ_BMZO01000003.1"/>
</dbReference>
<reference evidence="2" key="2">
    <citation type="submission" date="2020-09" db="EMBL/GenBank/DDBJ databases">
        <authorList>
            <person name="Sun Q."/>
            <person name="Kim S."/>
        </authorList>
    </citation>
    <scope>NUCLEOTIDE SEQUENCE</scope>
    <source>
        <strain evidence="2">KCTC 42097</strain>
    </source>
</reference>
<gene>
    <name evidence="2" type="ORF">GCM10010136_10250</name>
</gene>
<protein>
    <submittedName>
        <fullName evidence="2">ATPase</fullName>
    </submittedName>
</protein>
<feature type="domain" description="NadR/Ttd14 AAA" evidence="1">
    <location>
        <begin position="7"/>
        <end position="167"/>
    </location>
</feature>
<dbReference type="SUPFAM" id="SSF52540">
    <property type="entry name" value="P-loop containing nucleoside triphosphate hydrolases"/>
    <property type="match status" value="1"/>
</dbReference>
<dbReference type="Gene3D" id="3.40.50.300">
    <property type="entry name" value="P-loop containing nucleotide triphosphate hydrolases"/>
    <property type="match status" value="1"/>
</dbReference>
<organism evidence="2 3">
    <name type="scientific">Limoniibacter endophyticus</name>
    <dbReference type="NCBI Taxonomy" id="1565040"/>
    <lineage>
        <taxon>Bacteria</taxon>
        <taxon>Pseudomonadati</taxon>
        <taxon>Pseudomonadota</taxon>
        <taxon>Alphaproteobacteria</taxon>
        <taxon>Hyphomicrobiales</taxon>
        <taxon>Bartonellaceae</taxon>
        <taxon>Limoniibacter</taxon>
    </lineage>
</organism>
<dbReference type="InterPro" id="IPR027417">
    <property type="entry name" value="P-loop_NTPase"/>
</dbReference>
<evidence type="ECO:0000313" key="2">
    <source>
        <dbReference type="EMBL" id="GHC66821.1"/>
    </source>
</evidence>
<reference evidence="2" key="1">
    <citation type="journal article" date="2014" name="Int. J. Syst. Evol. Microbiol.">
        <title>Complete genome sequence of Corynebacterium casei LMG S-19264T (=DSM 44701T), isolated from a smear-ripened cheese.</title>
        <authorList>
            <consortium name="US DOE Joint Genome Institute (JGI-PGF)"/>
            <person name="Walter F."/>
            <person name="Albersmeier A."/>
            <person name="Kalinowski J."/>
            <person name="Ruckert C."/>
        </authorList>
    </citation>
    <scope>NUCLEOTIDE SEQUENCE</scope>
    <source>
        <strain evidence="2">KCTC 42097</strain>
    </source>
</reference>